<feature type="domain" description="Amidase" evidence="2">
    <location>
        <begin position="21"/>
        <end position="467"/>
    </location>
</feature>
<dbReference type="InterPro" id="IPR036928">
    <property type="entry name" value="AS_sf"/>
</dbReference>
<accession>A0A0R1R788</accession>
<dbReference type="PROSITE" id="PS00571">
    <property type="entry name" value="AMIDASES"/>
    <property type="match status" value="1"/>
</dbReference>
<dbReference type="PANTHER" id="PTHR11895">
    <property type="entry name" value="TRANSAMIDASE"/>
    <property type="match status" value="1"/>
</dbReference>
<dbReference type="EMBL" id="AZFF01000035">
    <property type="protein sequence ID" value="KRL52569.1"/>
    <property type="molecule type" value="Genomic_DNA"/>
</dbReference>
<dbReference type="Gene3D" id="3.90.1300.10">
    <property type="entry name" value="Amidase signature (AS) domain"/>
    <property type="match status" value="1"/>
</dbReference>
<comment type="similarity">
    <text evidence="1">Belongs to the amidase family.</text>
</comment>
<protein>
    <submittedName>
        <fullName evidence="3">Asp-tRNAAsn Glu-tRNAGln amidotransferase, A subunit</fullName>
    </submittedName>
</protein>
<dbReference type="Pfam" id="PF01425">
    <property type="entry name" value="Amidase"/>
    <property type="match status" value="1"/>
</dbReference>
<evidence type="ECO:0000313" key="4">
    <source>
        <dbReference type="Proteomes" id="UP000051999"/>
    </source>
</evidence>
<dbReference type="InterPro" id="IPR000120">
    <property type="entry name" value="Amidase"/>
</dbReference>
<dbReference type="eggNOG" id="COG0154">
    <property type="taxonomic scope" value="Bacteria"/>
</dbReference>
<sequence length="487" mass="52857">MADALELARRVRNGEVTSEALVEAAFARIAATNDDLNAVVHTRREKALSEARQLQDLGRPFLGVPLLLKDLGQNLKGEPATLSARLFKDEIAGKTDNFVAALQDAGFIIIGQTNAPEFGFKNITDPVLYGKTRNAWDRDYYPGGSSGGAATSVAAGYVPLAAGNDGGGSIRIPASFSGLIGLKPTRGRVPVGPDGWRGWAGASINFALTHSIRDTAALLDWLQTYQPEAPFSTPVNLQGFAAQLWDQPAHLRIAYSTKSPVGTPVSKAAVQAVEDAVTFLREQGYEVVEKSNPLDGAALMRSYYMMNGAETAAMFDSVNQALGRSVGPDDMERLTWLIYQAGLGVTGAQYSQAMGLWDQASAQMNDFLDTYDLYLTPTTAYPAPRLDNPLVDPDIDAQIDHVTRMKSSERLQLLWDYFEQALTLSPFTQQANLTGQPAISLPTFVTDAGLPIGIQFTARKGDELAVLRIGRLFEQQHQLKLPTFEEE</sequence>
<dbReference type="SUPFAM" id="SSF75304">
    <property type="entry name" value="Amidase signature (AS) enzymes"/>
    <property type="match status" value="1"/>
</dbReference>
<dbReference type="Proteomes" id="UP000051999">
    <property type="component" value="Unassembled WGS sequence"/>
</dbReference>
<dbReference type="InterPro" id="IPR023631">
    <property type="entry name" value="Amidase_dom"/>
</dbReference>
<dbReference type="PATRIC" id="fig|1114972.6.peg.1915"/>
<evidence type="ECO:0000259" key="2">
    <source>
        <dbReference type="Pfam" id="PF01425"/>
    </source>
</evidence>
<dbReference type="OrthoDB" id="9811471at2"/>
<dbReference type="GO" id="GO:0016740">
    <property type="term" value="F:transferase activity"/>
    <property type="evidence" value="ECO:0007669"/>
    <property type="project" value="UniProtKB-KW"/>
</dbReference>
<evidence type="ECO:0000256" key="1">
    <source>
        <dbReference type="ARBA" id="ARBA00009199"/>
    </source>
</evidence>
<name>A0A0R1R788_9LACO</name>
<comment type="caution">
    <text evidence="3">The sequence shown here is derived from an EMBL/GenBank/DDBJ whole genome shotgun (WGS) entry which is preliminary data.</text>
</comment>
<organism evidence="3 4">
    <name type="scientific">Furfurilactobacillus rossiae DSM 15814</name>
    <dbReference type="NCBI Taxonomy" id="1114972"/>
    <lineage>
        <taxon>Bacteria</taxon>
        <taxon>Bacillati</taxon>
        <taxon>Bacillota</taxon>
        <taxon>Bacilli</taxon>
        <taxon>Lactobacillales</taxon>
        <taxon>Lactobacillaceae</taxon>
        <taxon>Furfurilactobacillus</taxon>
    </lineage>
</organism>
<gene>
    <name evidence="3" type="ORF">FD35_GL001878</name>
</gene>
<dbReference type="RefSeq" id="WP_017261506.1">
    <property type="nucleotide sequence ID" value="NZ_AUAW01000020.1"/>
</dbReference>
<reference evidence="3 4" key="1">
    <citation type="journal article" date="2015" name="Genome Announc.">
        <title>Expanding the biotechnology potential of lactobacilli through comparative genomics of 213 strains and associated genera.</title>
        <authorList>
            <person name="Sun Z."/>
            <person name="Harris H.M."/>
            <person name="McCann A."/>
            <person name="Guo C."/>
            <person name="Argimon S."/>
            <person name="Zhang W."/>
            <person name="Yang X."/>
            <person name="Jeffery I.B."/>
            <person name="Cooney J.C."/>
            <person name="Kagawa T.F."/>
            <person name="Liu W."/>
            <person name="Song Y."/>
            <person name="Salvetti E."/>
            <person name="Wrobel A."/>
            <person name="Rasinkangas P."/>
            <person name="Parkhill J."/>
            <person name="Rea M.C."/>
            <person name="O'Sullivan O."/>
            <person name="Ritari J."/>
            <person name="Douillard F.P."/>
            <person name="Paul Ross R."/>
            <person name="Yang R."/>
            <person name="Briner A.E."/>
            <person name="Felis G.E."/>
            <person name="de Vos W.M."/>
            <person name="Barrangou R."/>
            <person name="Klaenhammer T.R."/>
            <person name="Caufield P.W."/>
            <person name="Cui Y."/>
            <person name="Zhang H."/>
            <person name="O'Toole P.W."/>
        </authorList>
    </citation>
    <scope>NUCLEOTIDE SEQUENCE [LARGE SCALE GENOMIC DNA]</scope>
    <source>
        <strain evidence="3 4">DSM 15814</strain>
    </source>
</reference>
<keyword evidence="3" id="KW-0808">Transferase</keyword>
<dbReference type="AlphaFoldDB" id="A0A0R1R788"/>
<dbReference type="STRING" id="1114972.FD35_GL001878"/>
<dbReference type="NCBIfam" id="NF005099">
    <property type="entry name" value="PRK06529.1"/>
    <property type="match status" value="1"/>
</dbReference>
<evidence type="ECO:0000313" key="3">
    <source>
        <dbReference type="EMBL" id="KRL52569.1"/>
    </source>
</evidence>
<proteinExistence type="inferred from homology"/>
<dbReference type="InterPro" id="IPR020556">
    <property type="entry name" value="Amidase_CS"/>
</dbReference>
<keyword evidence="4" id="KW-1185">Reference proteome</keyword>
<dbReference type="PANTHER" id="PTHR11895:SF7">
    <property type="entry name" value="GLUTAMYL-TRNA(GLN) AMIDOTRANSFERASE SUBUNIT A, MITOCHONDRIAL"/>
    <property type="match status" value="1"/>
</dbReference>